<proteinExistence type="predicted"/>
<evidence type="ECO:0000313" key="4">
    <source>
        <dbReference type="Proteomes" id="UP000253868"/>
    </source>
</evidence>
<dbReference type="OrthoDB" id="9796461at2"/>
<dbReference type="EMBL" id="CP031194">
    <property type="protein sequence ID" value="AXG77821.1"/>
    <property type="molecule type" value="Genomic_DNA"/>
</dbReference>
<evidence type="ECO:0000256" key="2">
    <source>
        <dbReference type="SAM" id="Phobius"/>
    </source>
</evidence>
<keyword evidence="2" id="KW-0812">Transmembrane</keyword>
<protein>
    <submittedName>
        <fullName evidence="3">Uncharacterized protein</fullName>
    </submittedName>
</protein>
<feature type="region of interest" description="Disordered" evidence="1">
    <location>
        <begin position="123"/>
        <end position="150"/>
    </location>
</feature>
<dbReference type="AlphaFoldDB" id="A0A345HM97"/>
<accession>A0A345HM97</accession>
<dbReference type="RefSeq" id="WP_114659187.1">
    <property type="nucleotide sequence ID" value="NZ_CP031194.1"/>
</dbReference>
<feature type="transmembrane region" description="Helical" evidence="2">
    <location>
        <begin position="80"/>
        <end position="101"/>
    </location>
</feature>
<organism evidence="3 4">
    <name type="scientific">Streptomyces paludis</name>
    <dbReference type="NCBI Taxonomy" id="2282738"/>
    <lineage>
        <taxon>Bacteria</taxon>
        <taxon>Bacillati</taxon>
        <taxon>Actinomycetota</taxon>
        <taxon>Actinomycetes</taxon>
        <taxon>Kitasatosporales</taxon>
        <taxon>Streptomycetaceae</taxon>
        <taxon>Streptomyces</taxon>
    </lineage>
</organism>
<gene>
    <name evidence="3" type="ORF">DVK44_09060</name>
</gene>
<dbReference type="Proteomes" id="UP000253868">
    <property type="component" value="Chromosome"/>
</dbReference>
<evidence type="ECO:0000313" key="3">
    <source>
        <dbReference type="EMBL" id="AXG77821.1"/>
    </source>
</evidence>
<sequence>MTFFCVLSGFVLAWTYDGRQVPARVFHRRRSARIRPLLVASVVVSVAVWTALGAWHLFHEIVIRSLLGGFGKPEPGLDTALLWLVTLLISLTVAAIAYYYVEHPLERPLRRVGPAGPPWCGHSAAGTPALKSRPEPFSPFARPSPPPPWP</sequence>
<keyword evidence="4" id="KW-1185">Reference proteome</keyword>
<reference evidence="4" key="1">
    <citation type="submission" date="2018-07" db="EMBL/GenBank/DDBJ databases">
        <authorList>
            <person name="Zhao J."/>
        </authorList>
    </citation>
    <scope>NUCLEOTIDE SEQUENCE [LARGE SCALE GENOMIC DNA]</scope>
    <source>
        <strain evidence="4">GSSD-12</strain>
    </source>
</reference>
<dbReference type="KEGG" id="spad:DVK44_09060"/>
<keyword evidence="2" id="KW-1133">Transmembrane helix</keyword>
<feature type="transmembrane region" description="Helical" evidence="2">
    <location>
        <begin position="37"/>
        <end position="58"/>
    </location>
</feature>
<keyword evidence="2" id="KW-0472">Membrane</keyword>
<evidence type="ECO:0000256" key="1">
    <source>
        <dbReference type="SAM" id="MobiDB-lite"/>
    </source>
</evidence>
<name>A0A345HM97_9ACTN</name>